<dbReference type="GO" id="GO:0004467">
    <property type="term" value="F:long-chain fatty acid-CoA ligase activity"/>
    <property type="evidence" value="ECO:0007669"/>
    <property type="project" value="TreeGrafter"/>
</dbReference>
<keyword evidence="1" id="KW-0547">Nucleotide-binding</keyword>
<proteinExistence type="predicted"/>
<evidence type="ECO:0000256" key="1">
    <source>
        <dbReference type="ARBA" id="ARBA00022741"/>
    </source>
</evidence>
<dbReference type="InterPro" id="IPR042099">
    <property type="entry name" value="ANL_N_sf"/>
</dbReference>
<dbReference type="EMBL" id="JNBS01001765">
    <property type="protein sequence ID" value="OQS00024.1"/>
    <property type="molecule type" value="Genomic_DNA"/>
</dbReference>
<dbReference type="PANTHER" id="PTHR43272">
    <property type="entry name" value="LONG-CHAIN-FATTY-ACID--COA LIGASE"/>
    <property type="match status" value="1"/>
</dbReference>
<protein>
    <submittedName>
        <fullName evidence="3">Long-chain-fatty-acid--CoA ligase</fullName>
    </submittedName>
</protein>
<organism evidence="3 4">
    <name type="scientific">Thraustotheca clavata</name>
    <dbReference type="NCBI Taxonomy" id="74557"/>
    <lineage>
        <taxon>Eukaryota</taxon>
        <taxon>Sar</taxon>
        <taxon>Stramenopiles</taxon>
        <taxon>Oomycota</taxon>
        <taxon>Saprolegniomycetes</taxon>
        <taxon>Saprolegniales</taxon>
        <taxon>Achlyaceae</taxon>
        <taxon>Thraustotheca</taxon>
    </lineage>
</organism>
<dbReference type="AlphaFoldDB" id="A0A1V9ZPT5"/>
<accession>A0A1V9ZPT5</accession>
<dbReference type="PANTHER" id="PTHR43272:SF33">
    <property type="entry name" value="AMP-BINDING DOMAIN-CONTAINING PROTEIN-RELATED"/>
    <property type="match status" value="1"/>
</dbReference>
<keyword evidence="2" id="KW-0067">ATP-binding</keyword>
<name>A0A1V9ZPT5_9STRA</name>
<evidence type="ECO:0000313" key="4">
    <source>
        <dbReference type="Proteomes" id="UP000243217"/>
    </source>
</evidence>
<comment type="caution">
    <text evidence="3">The sequence shown here is derived from an EMBL/GenBank/DDBJ whole genome shotgun (WGS) entry which is preliminary data.</text>
</comment>
<dbReference type="GO" id="GO:0005783">
    <property type="term" value="C:endoplasmic reticulum"/>
    <property type="evidence" value="ECO:0007669"/>
    <property type="project" value="TreeGrafter"/>
</dbReference>
<reference evidence="3 4" key="1">
    <citation type="journal article" date="2014" name="Genome Biol. Evol.">
        <title>The secreted proteins of Achlya hypogyna and Thraustotheca clavata identify the ancestral oomycete secretome and reveal gene acquisitions by horizontal gene transfer.</title>
        <authorList>
            <person name="Misner I."/>
            <person name="Blouin N."/>
            <person name="Leonard G."/>
            <person name="Richards T.A."/>
            <person name="Lane C.E."/>
        </authorList>
    </citation>
    <scope>NUCLEOTIDE SEQUENCE [LARGE SCALE GENOMIC DNA]</scope>
    <source>
        <strain evidence="3 4">ATCC 34112</strain>
    </source>
</reference>
<gene>
    <name evidence="3" type="ORF">THRCLA_21767</name>
</gene>
<dbReference type="Proteomes" id="UP000243217">
    <property type="component" value="Unassembled WGS sequence"/>
</dbReference>
<dbReference type="GO" id="GO:0005524">
    <property type="term" value="F:ATP binding"/>
    <property type="evidence" value="ECO:0007669"/>
    <property type="project" value="UniProtKB-KW"/>
</dbReference>
<keyword evidence="3" id="KW-0436">Ligase</keyword>
<dbReference type="STRING" id="74557.A0A1V9ZPT5"/>
<evidence type="ECO:0000313" key="3">
    <source>
        <dbReference type="EMBL" id="OQS00024.1"/>
    </source>
</evidence>
<dbReference type="OrthoDB" id="189102at2759"/>
<dbReference type="GO" id="GO:0016020">
    <property type="term" value="C:membrane"/>
    <property type="evidence" value="ECO:0007669"/>
    <property type="project" value="TreeGrafter"/>
</dbReference>
<sequence length="221" mass="24524">MGYNVTDIIHGEGNQAMLVHGRGEVCYRGPTTFLGYFKEPEMTAKTIDKDGWVYTGDIGVWTTDGRLKIIDRKKNLFKLSQAEYVAPEKVENVLQLSPLVTSAFVYGDSLHDSLVAVVVPDASAIANLASTMNVKGTIEDWCKTPEINEHVLQDIQRVSEAEGLFGFETVKAIHLEPVPFSIENGLITPTFKLKRHAATKVYSLEIDAMYAPLSNTEFINK</sequence>
<dbReference type="SUPFAM" id="SSF56801">
    <property type="entry name" value="Acetyl-CoA synthetase-like"/>
    <property type="match status" value="1"/>
</dbReference>
<keyword evidence="4" id="KW-1185">Reference proteome</keyword>
<evidence type="ECO:0000256" key="2">
    <source>
        <dbReference type="ARBA" id="ARBA00022840"/>
    </source>
</evidence>
<dbReference type="Gene3D" id="3.40.50.12780">
    <property type="entry name" value="N-terminal domain of ligase-like"/>
    <property type="match status" value="1"/>
</dbReference>